<evidence type="ECO:0000313" key="2">
    <source>
        <dbReference type="EMBL" id="PWN89534.1"/>
    </source>
</evidence>
<dbReference type="OrthoDB" id="21643at2759"/>
<feature type="region of interest" description="Disordered" evidence="1">
    <location>
        <begin position="243"/>
        <end position="262"/>
    </location>
</feature>
<feature type="compositionally biased region" description="Basic and acidic residues" evidence="1">
    <location>
        <begin position="321"/>
        <end position="330"/>
    </location>
</feature>
<feature type="compositionally biased region" description="Basic and acidic residues" evidence="1">
    <location>
        <begin position="136"/>
        <end position="161"/>
    </location>
</feature>
<keyword evidence="3" id="KW-1185">Reference proteome</keyword>
<feature type="region of interest" description="Disordered" evidence="1">
    <location>
        <begin position="608"/>
        <end position="643"/>
    </location>
</feature>
<feature type="compositionally biased region" description="Low complexity" evidence="1">
    <location>
        <begin position="292"/>
        <end position="314"/>
    </location>
</feature>
<feature type="compositionally biased region" description="Acidic residues" evidence="1">
    <location>
        <begin position="530"/>
        <end position="541"/>
    </location>
</feature>
<feature type="compositionally biased region" description="Basic and acidic residues" evidence="1">
    <location>
        <begin position="96"/>
        <end position="127"/>
    </location>
</feature>
<feature type="region of interest" description="Disordered" evidence="1">
    <location>
        <begin position="276"/>
        <end position="374"/>
    </location>
</feature>
<feature type="compositionally biased region" description="Basic and acidic residues" evidence="1">
    <location>
        <begin position="479"/>
        <end position="501"/>
    </location>
</feature>
<evidence type="ECO:0000313" key="3">
    <source>
        <dbReference type="Proteomes" id="UP000245768"/>
    </source>
</evidence>
<proteinExistence type="predicted"/>
<dbReference type="Proteomes" id="UP000245768">
    <property type="component" value="Unassembled WGS sequence"/>
</dbReference>
<dbReference type="PANTHER" id="PTHR36812:SF9">
    <property type="entry name" value="MYB-LIKE PROTEIN X ISOFORM X1"/>
    <property type="match status" value="1"/>
</dbReference>
<dbReference type="PANTHER" id="PTHR36812">
    <property type="entry name" value="NEUROFILAMENT TRIPLET M PROTEIN-LIKE PROTEIN"/>
    <property type="match status" value="1"/>
</dbReference>
<evidence type="ECO:0000256" key="1">
    <source>
        <dbReference type="SAM" id="MobiDB-lite"/>
    </source>
</evidence>
<dbReference type="InParanoid" id="A0A316YL47"/>
<dbReference type="RefSeq" id="XP_025376732.1">
    <property type="nucleotide sequence ID" value="XM_025522170.1"/>
</dbReference>
<feature type="compositionally biased region" description="Basic and acidic residues" evidence="1">
    <location>
        <begin position="392"/>
        <end position="406"/>
    </location>
</feature>
<feature type="compositionally biased region" description="Acidic residues" evidence="1">
    <location>
        <begin position="244"/>
        <end position="253"/>
    </location>
</feature>
<organism evidence="2 3">
    <name type="scientific">Acaromyces ingoldii</name>
    <dbReference type="NCBI Taxonomy" id="215250"/>
    <lineage>
        <taxon>Eukaryota</taxon>
        <taxon>Fungi</taxon>
        <taxon>Dikarya</taxon>
        <taxon>Basidiomycota</taxon>
        <taxon>Ustilaginomycotina</taxon>
        <taxon>Exobasidiomycetes</taxon>
        <taxon>Exobasidiales</taxon>
        <taxon>Cryptobasidiaceae</taxon>
        <taxon>Acaromyces</taxon>
    </lineage>
</organism>
<feature type="region of interest" description="Disordered" evidence="1">
    <location>
        <begin position="703"/>
        <end position="726"/>
    </location>
</feature>
<feature type="compositionally biased region" description="Acidic residues" evidence="1">
    <location>
        <begin position="408"/>
        <end position="434"/>
    </location>
</feature>
<dbReference type="EMBL" id="KZ819637">
    <property type="protein sequence ID" value="PWN89534.1"/>
    <property type="molecule type" value="Genomic_DNA"/>
</dbReference>
<dbReference type="STRING" id="215250.A0A316YL47"/>
<reference evidence="2 3" key="1">
    <citation type="journal article" date="2018" name="Mol. Biol. Evol.">
        <title>Broad Genomic Sampling Reveals a Smut Pathogenic Ancestry of the Fungal Clade Ustilaginomycotina.</title>
        <authorList>
            <person name="Kijpornyongpan T."/>
            <person name="Mondo S.J."/>
            <person name="Barry K."/>
            <person name="Sandor L."/>
            <person name="Lee J."/>
            <person name="Lipzen A."/>
            <person name="Pangilinan J."/>
            <person name="LaButti K."/>
            <person name="Hainaut M."/>
            <person name="Henrissat B."/>
            <person name="Grigoriev I.V."/>
            <person name="Spatafora J.W."/>
            <person name="Aime M.C."/>
        </authorList>
    </citation>
    <scope>NUCLEOTIDE SEQUENCE [LARGE SCALE GENOMIC DNA]</scope>
    <source>
        <strain evidence="2 3">MCA 4198</strain>
    </source>
</reference>
<sequence length="726" mass="80369">MAASAPKVRRRMHISGLNPLQCSTSDISARMASFGLEATSIEGWPPGQDGVGRTVNWCFATLVGPEEGVKRAINTLSGTTWKGHKLRLGLARERAWGSRNEEEDGEGSKKGTRDKADKEREEKEAKKEKKKKERIRKAGFESRDLSEAVTSEKVDKGEWGWKKTPAGHLIRPMHMRPERPVPVPAVPAASTKEDDKRKRRGKGKGSGEPAKRARRRTIDPTRYAAVHFSGSLLDDGTAAVEGEWTFEGEGDESGAEKWILKSRDGKILREEVAVRKTHTLPSAEAESDHGGASELESEATASSSSQSDSSVESETPTNQQNKREAEKDAAYLKVDSYPAYDPDEEDAFSEGYQEAIEGVDLAPGPGEDERSRYLTLLQDMFGGVKGSIDADEANRLRQAQEEKNNLFEDSDNDTDSDDEDDDGDDDEYDGDDNEGDAKQLEQSNNDVQQADDNETGDDEGQGQIEQDEVMKAMDPQPNEEVKSKEEKAAAEAEQKRIERRAAFLAVPAPDSEHREQADAFTPHVRFDPGFVEEDEEEEDVVEQGQADLSPNDEAKTQEQQSQAKDGPAEPNRVSMSSLKDMFRPQEETGGFSIMGNLDLDLDEELNFEPDEDQPVFPASDDAGTESAPGMSGTAVVKQPKGLDFDPNTPFFFPTVARSSSQSSSRPDVFDVLRTTTTSSVQPFRRTATEDEIRSRWQEARGQLTSDYRKRHKDAVRKKKRSRLATA</sequence>
<feature type="compositionally biased region" description="Acidic residues" evidence="1">
    <location>
        <begin position="449"/>
        <end position="460"/>
    </location>
</feature>
<protein>
    <recommendedName>
        <fullName evidence="4">RRM domain-containing protein</fullName>
    </recommendedName>
</protein>
<accession>A0A316YL47</accession>
<feature type="region of interest" description="Disordered" evidence="1">
    <location>
        <begin position="96"/>
        <end position="222"/>
    </location>
</feature>
<feature type="region of interest" description="Disordered" evidence="1">
    <location>
        <begin position="392"/>
        <end position="577"/>
    </location>
</feature>
<feature type="compositionally biased region" description="Basic residues" evidence="1">
    <location>
        <begin position="708"/>
        <end position="726"/>
    </location>
</feature>
<dbReference type="AlphaFoldDB" id="A0A316YL47"/>
<name>A0A316YL47_9BASI</name>
<dbReference type="GeneID" id="37044086"/>
<evidence type="ECO:0008006" key="4">
    <source>
        <dbReference type="Google" id="ProtNLM"/>
    </source>
</evidence>
<gene>
    <name evidence="2" type="ORF">FA10DRAFT_268075</name>
</gene>